<proteinExistence type="predicted"/>
<dbReference type="Pfam" id="PF08012">
    <property type="entry name" value="DUF1702"/>
    <property type="match status" value="1"/>
</dbReference>
<name>A0A4R4ZJE4_9ACTN</name>
<comment type="caution">
    <text evidence="1">The sequence shown here is derived from an EMBL/GenBank/DDBJ whole genome shotgun (WGS) entry which is preliminary data.</text>
</comment>
<dbReference type="EMBL" id="SMKX01000049">
    <property type="protein sequence ID" value="TDD58605.1"/>
    <property type="molecule type" value="Genomic_DNA"/>
</dbReference>
<sequence length="314" mass="34421">MSVVGTLLRPVFEVTPTDVPVLTSADGPTTERLSKVVFTVTECCELSLVTRRDKLAAKLDAYPEELLGFAYEGAGVGLAALDDLLRWKQRTLAFVEGPARDYIFAVYLGAGMGLARLHRNPEPFRRKLDDPVMGWAVLDGYGFHEAFFAYRKHVQERATPRHLSGYGLRAFDHGVGRGLWFATGADPKRVHATIDGFPSYRQGDLWAGIGLGCGYTGGVDEQALETLRALAGRHLPRLAEGVVVAARARHQVGNPGDTVELASRVICGLNSQEAAEIARTALDDLPTDDIEPAYEVWRQRIRSQFPHPSQGDHS</sequence>
<gene>
    <name evidence="1" type="ORF">E1263_18515</name>
</gene>
<organism evidence="1 2">
    <name type="scientific">Kribbella antibiotica</name>
    <dbReference type="NCBI Taxonomy" id="190195"/>
    <lineage>
        <taxon>Bacteria</taxon>
        <taxon>Bacillati</taxon>
        <taxon>Actinomycetota</taxon>
        <taxon>Actinomycetes</taxon>
        <taxon>Propionibacteriales</taxon>
        <taxon>Kribbellaceae</taxon>
        <taxon>Kribbella</taxon>
    </lineage>
</organism>
<evidence type="ECO:0000313" key="2">
    <source>
        <dbReference type="Proteomes" id="UP000295124"/>
    </source>
</evidence>
<dbReference type="Proteomes" id="UP000295124">
    <property type="component" value="Unassembled WGS sequence"/>
</dbReference>
<reference evidence="1 2" key="1">
    <citation type="submission" date="2019-03" db="EMBL/GenBank/DDBJ databases">
        <title>Draft genome sequences of novel Actinobacteria.</title>
        <authorList>
            <person name="Sahin N."/>
            <person name="Ay H."/>
            <person name="Saygin H."/>
        </authorList>
    </citation>
    <scope>NUCLEOTIDE SEQUENCE [LARGE SCALE GENOMIC DNA]</scope>
    <source>
        <strain evidence="1 2">JCM 13523</strain>
    </source>
</reference>
<dbReference type="AlphaFoldDB" id="A0A4R4ZJE4"/>
<dbReference type="RefSeq" id="WP_132168976.1">
    <property type="nucleotide sequence ID" value="NZ_SMKX01000049.1"/>
</dbReference>
<dbReference type="OrthoDB" id="2530105at2"/>
<evidence type="ECO:0000313" key="1">
    <source>
        <dbReference type="EMBL" id="TDD58605.1"/>
    </source>
</evidence>
<keyword evidence="2" id="KW-1185">Reference proteome</keyword>
<protein>
    <submittedName>
        <fullName evidence="1">DUF1702 family protein</fullName>
    </submittedName>
</protein>
<accession>A0A4R4ZJE4</accession>
<dbReference type="InterPro" id="IPR012964">
    <property type="entry name" value="DUF1702"/>
</dbReference>